<sequence length="86" mass="9905">MGGCLSVSVSCEKVADSFSQWLCVKASYIHNLEENLRDLETAMEELKARRDDLSTRVDNEEMKGLRKLSEVQNTLIHGFRNLLERF</sequence>
<keyword evidence="1" id="KW-0175">Coiled coil</keyword>
<reference evidence="2 3" key="1">
    <citation type="journal article" date="2020" name="BMC Genomics">
        <title>Intraspecific diversification of the crop wild relative Brassica cretica Lam. using demographic model selection.</title>
        <authorList>
            <person name="Kioukis A."/>
            <person name="Michalopoulou V.A."/>
            <person name="Briers L."/>
            <person name="Pirintsos S."/>
            <person name="Studholme D.J."/>
            <person name="Pavlidis P."/>
            <person name="Sarris P.F."/>
        </authorList>
    </citation>
    <scope>NUCLEOTIDE SEQUENCE [LARGE SCALE GENOMIC DNA]</scope>
    <source>
        <strain evidence="3">cv. PFS-1207/04</strain>
    </source>
</reference>
<evidence type="ECO:0000313" key="3">
    <source>
        <dbReference type="Proteomes" id="UP000266723"/>
    </source>
</evidence>
<proteinExistence type="predicted"/>
<protein>
    <submittedName>
        <fullName evidence="2">Uncharacterized protein</fullName>
    </submittedName>
</protein>
<organism evidence="2 3">
    <name type="scientific">Brassica cretica</name>
    <name type="common">Mustard</name>
    <dbReference type="NCBI Taxonomy" id="69181"/>
    <lineage>
        <taxon>Eukaryota</taxon>
        <taxon>Viridiplantae</taxon>
        <taxon>Streptophyta</taxon>
        <taxon>Embryophyta</taxon>
        <taxon>Tracheophyta</taxon>
        <taxon>Spermatophyta</taxon>
        <taxon>Magnoliopsida</taxon>
        <taxon>eudicotyledons</taxon>
        <taxon>Gunneridae</taxon>
        <taxon>Pentapetalae</taxon>
        <taxon>rosids</taxon>
        <taxon>malvids</taxon>
        <taxon>Brassicales</taxon>
        <taxon>Brassicaceae</taxon>
        <taxon>Brassiceae</taxon>
        <taxon>Brassica</taxon>
    </lineage>
</organism>
<comment type="caution">
    <text evidence="2">The sequence shown here is derived from an EMBL/GenBank/DDBJ whole genome shotgun (WGS) entry which is preliminary data.</text>
</comment>
<accession>A0ABQ7BYR7</accession>
<gene>
    <name evidence="2" type="ORF">DY000_02010618</name>
</gene>
<dbReference type="Proteomes" id="UP000266723">
    <property type="component" value="Unassembled WGS sequence"/>
</dbReference>
<keyword evidence="3" id="KW-1185">Reference proteome</keyword>
<evidence type="ECO:0000256" key="1">
    <source>
        <dbReference type="SAM" id="Coils"/>
    </source>
</evidence>
<feature type="coiled-coil region" evidence="1">
    <location>
        <begin position="29"/>
        <end position="63"/>
    </location>
</feature>
<dbReference type="EMBL" id="QGKV02000832">
    <property type="protein sequence ID" value="KAF3545035.1"/>
    <property type="molecule type" value="Genomic_DNA"/>
</dbReference>
<evidence type="ECO:0000313" key="2">
    <source>
        <dbReference type="EMBL" id="KAF3545035.1"/>
    </source>
</evidence>
<name>A0ABQ7BYR7_BRACR</name>